<evidence type="ECO:0000256" key="6">
    <source>
        <dbReference type="SAM" id="Phobius"/>
    </source>
</evidence>
<sequence length="835" mass="88287">MAPGRRGGGMRVGWIAFALGVVVLQRQAALPGAVAWTVGAAVLAGCAVLGAWCVRRRRTRAVVACGWMLWALAACVAGFGYAAARAEWRLGDNLPAEWEGRDIVVTGVIRGLPVVDETGARLLFAVESNDAGLTRFPPLIRLSWRAYGAAATRDALPDLRAAQRWRFVVRLKRPHAEANPGVRDSEAAWLAAGIRAIGYVSAPRRAVLLDARASGWRASIDRVRDTLRARIGDVLGAEAAHRGIVAALAIGDQSGIGDDDWRVLRNTGTSHLVAISGLHVGLVGAIAGWLVSMLWRRVCWRGRAATLVLPAPYAAALAALVAAAGYAALAGFNVPAQRAWWMIAGGGIAYLAGRSVPTSAVLCAALGGVLLADPWAVLSAGFWLSFGAVAVILLAVAGWRAVREADEAGMEGGAADWRSRLRAWTTRCGRRLADATRVQYAVTIGLAPLTAAWFAQVSLSGPFGNAFAIPWVSSVVTPVVLAGIALPPPLDAAAFRLAHAALEPMMTLLGHLADWPAGVFWLRMPDWPVLALACVGVAWVLMPRGWPLRWAAPLTWLPLVAPAPDAPPPGGFRMTVLDVGQGAAVLVETARRTLLFDAGPGAESSHAGTRIVAPALRARGISTIDSLVLSHADADHAGGAAAVYAAADVRQLLAGIAPKSRLWRDAQAAGVADRLPCAAGQRWTWDGVAFTMLWPPGGRSAGSSNGQSCVLRIDAGGTSALLTGDIEAGAERRLVADARDALAAQILVVPHHGSRTSSMEPFLDSVGPRVAVFPVGYRNRFGHPHRTVLARYEARGIPLPRTDRDGAVRFDVAPAGGGFGFARYRDERRRYWMDR</sequence>
<dbReference type="GO" id="GO:0005886">
    <property type="term" value="C:plasma membrane"/>
    <property type="evidence" value="ECO:0007669"/>
    <property type="project" value="UniProtKB-SubCell"/>
</dbReference>
<dbReference type="InterPro" id="IPR035681">
    <property type="entry name" value="ComA-like_MBL"/>
</dbReference>
<dbReference type="InterPro" id="IPR036866">
    <property type="entry name" value="RibonucZ/Hydroxyglut_hydro"/>
</dbReference>
<feature type="transmembrane region" description="Helical" evidence="6">
    <location>
        <begin position="61"/>
        <end position="84"/>
    </location>
</feature>
<dbReference type="SMART" id="SM00849">
    <property type="entry name" value="Lactamase_B"/>
    <property type="match status" value="1"/>
</dbReference>
<dbReference type="GO" id="GO:0030420">
    <property type="term" value="P:establishment of competence for transformation"/>
    <property type="evidence" value="ECO:0007669"/>
    <property type="project" value="InterPro"/>
</dbReference>
<dbReference type="Pfam" id="PF00753">
    <property type="entry name" value="Lactamase_B"/>
    <property type="match status" value="1"/>
</dbReference>
<evidence type="ECO:0000256" key="2">
    <source>
        <dbReference type="ARBA" id="ARBA00022475"/>
    </source>
</evidence>
<dbReference type="Pfam" id="PF13567">
    <property type="entry name" value="DUF4131"/>
    <property type="match status" value="1"/>
</dbReference>
<proteinExistence type="predicted"/>
<feature type="transmembrane region" description="Helical" evidence="6">
    <location>
        <begin position="383"/>
        <end position="402"/>
    </location>
</feature>
<gene>
    <name evidence="8" type="ORF">BCAL2183</name>
</gene>
<feature type="transmembrane region" description="Helical" evidence="6">
    <location>
        <begin position="360"/>
        <end position="377"/>
    </location>
</feature>
<comment type="subcellular location">
    <subcellularLocation>
        <location evidence="1">Cell membrane</location>
        <topology evidence="1">Multi-pass membrane protein</topology>
    </subcellularLocation>
</comment>
<feature type="domain" description="Metallo-beta-lactamase" evidence="7">
    <location>
        <begin position="581"/>
        <end position="777"/>
    </location>
</feature>
<accession>B4EDA5</accession>
<dbReference type="eggNOG" id="COG0658">
    <property type="taxonomic scope" value="Bacteria"/>
</dbReference>
<organism evidence="8 9">
    <name type="scientific">Burkholderia cenocepacia (strain ATCC BAA-245 / DSM 16553 / LMG 16656 / NCTC 13227 / J2315 / CF5610)</name>
    <name type="common">Burkholderia cepacia (strain J2315)</name>
    <dbReference type="NCBI Taxonomy" id="216591"/>
    <lineage>
        <taxon>Bacteria</taxon>
        <taxon>Pseudomonadati</taxon>
        <taxon>Pseudomonadota</taxon>
        <taxon>Betaproteobacteria</taxon>
        <taxon>Burkholderiales</taxon>
        <taxon>Burkholderiaceae</taxon>
        <taxon>Burkholderia</taxon>
        <taxon>Burkholderia cepacia complex</taxon>
    </lineage>
</organism>
<dbReference type="Gene3D" id="3.60.15.10">
    <property type="entry name" value="Ribonuclease Z/Hydroxyacylglutathione hydrolase-like"/>
    <property type="match status" value="1"/>
</dbReference>
<dbReference type="KEGG" id="bcj:BCAL2183"/>
<evidence type="ECO:0000259" key="7">
    <source>
        <dbReference type="SMART" id="SM00849"/>
    </source>
</evidence>
<dbReference type="EMBL" id="AM747720">
    <property type="protein sequence ID" value="CAR52484.1"/>
    <property type="molecule type" value="Genomic_DNA"/>
</dbReference>
<evidence type="ECO:0000256" key="4">
    <source>
        <dbReference type="ARBA" id="ARBA00022989"/>
    </source>
</evidence>
<dbReference type="CDD" id="cd07731">
    <property type="entry name" value="ComA-like_MBL-fold"/>
    <property type="match status" value="1"/>
</dbReference>
<dbReference type="AlphaFoldDB" id="B4EDA5"/>
<evidence type="ECO:0000256" key="1">
    <source>
        <dbReference type="ARBA" id="ARBA00004651"/>
    </source>
</evidence>
<reference evidence="8 9" key="1">
    <citation type="journal article" date="2009" name="J. Bacteriol.">
        <title>The genome of Burkholderia cenocepacia J2315, an epidemic pathogen of cystic fibrosis patients.</title>
        <authorList>
            <person name="Holden M.T."/>
            <person name="Seth-Smith H.M."/>
            <person name="Crossman L.C."/>
            <person name="Sebaihia M."/>
            <person name="Bentley S.D."/>
            <person name="Cerdeno-Tarraga A.M."/>
            <person name="Thomson N.R."/>
            <person name="Bason N."/>
            <person name="Quail M.A."/>
            <person name="Sharp S."/>
            <person name="Cherevach I."/>
            <person name="Churcher C."/>
            <person name="Goodhead I."/>
            <person name="Hauser H."/>
            <person name="Holroyd N."/>
            <person name="Mungall K."/>
            <person name="Scott P."/>
            <person name="Walker D."/>
            <person name="White B."/>
            <person name="Rose H."/>
            <person name="Iversen P."/>
            <person name="Mil-Homens D."/>
            <person name="Rocha E.P."/>
            <person name="Fialho A.M."/>
            <person name="Baldwin A."/>
            <person name="Dowson C."/>
            <person name="Barrell B.G."/>
            <person name="Govan J.R."/>
            <person name="Vandamme P."/>
            <person name="Hart C.A."/>
            <person name="Mahenthiralingam E."/>
            <person name="Parkhill J."/>
        </authorList>
    </citation>
    <scope>NUCLEOTIDE SEQUENCE [LARGE SCALE GENOMIC DNA]</scope>
    <source>
        <strain evidence="9">ATCC BAA-245 / DSM 16553 / LMG 16656 / NCTC 13227 / J2315 / CF5610</strain>
    </source>
</reference>
<dbReference type="eggNOG" id="COG2333">
    <property type="taxonomic scope" value="Bacteria"/>
</dbReference>
<dbReference type="PANTHER" id="PTHR30619">
    <property type="entry name" value="DNA INTERNALIZATION/COMPETENCE PROTEIN COMEC/REC2"/>
    <property type="match status" value="1"/>
</dbReference>
<dbReference type="InterPro" id="IPR025405">
    <property type="entry name" value="DUF4131"/>
</dbReference>
<dbReference type="InterPro" id="IPR001279">
    <property type="entry name" value="Metallo-B-lactamas"/>
</dbReference>
<dbReference type="NCBIfam" id="TIGR00361">
    <property type="entry name" value="ComEC_Rec2"/>
    <property type="match status" value="1"/>
</dbReference>
<dbReference type="Proteomes" id="UP000001035">
    <property type="component" value="Chromosome 1"/>
</dbReference>
<dbReference type="HOGENOM" id="CLU_010363_3_0_4"/>
<name>B4EDA5_BURCJ</name>
<feature type="transmembrane region" description="Helical" evidence="6">
    <location>
        <begin position="12"/>
        <end position="28"/>
    </location>
</feature>
<dbReference type="SUPFAM" id="SSF56281">
    <property type="entry name" value="Metallo-hydrolase/oxidoreductase"/>
    <property type="match status" value="1"/>
</dbReference>
<dbReference type="InterPro" id="IPR004797">
    <property type="entry name" value="Competence_ComEC/Rec2"/>
</dbReference>
<feature type="transmembrane region" description="Helical" evidence="6">
    <location>
        <begin position="307"/>
        <end position="329"/>
    </location>
</feature>
<evidence type="ECO:0000256" key="3">
    <source>
        <dbReference type="ARBA" id="ARBA00022692"/>
    </source>
</evidence>
<feature type="transmembrane region" description="Helical" evidence="6">
    <location>
        <begin position="272"/>
        <end position="295"/>
    </location>
</feature>
<dbReference type="Pfam" id="PF03772">
    <property type="entry name" value="Competence"/>
    <property type="match status" value="1"/>
</dbReference>
<dbReference type="InterPro" id="IPR052159">
    <property type="entry name" value="Competence_DNA_uptake"/>
</dbReference>
<keyword evidence="2" id="KW-1003">Cell membrane</keyword>
<dbReference type="PANTHER" id="PTHR30619:SF1">
    <property type="entry name" value="RECOMBINATION PROTEIN 2"/>
    <property type="match status" value="1"/>
</dbReference>
<keyword evidence="3 6" id="KW-0812">Transmembrane</keyword>
<dbReference type="InterPro" id="IPR004477">
    <property type="entry name" value="ComEC_N"/>
</dbReference>
<evidence type="ECO:0000256" key="5">
    <source>
        <dbReference type="ARBA" id="ARBA00023136"/>
    </source>
</evidence>
<evidence type="ECO:0000313" key="8">
    <source>
        <dbReference type="EMBL" id="CAR52484.1"/>
    </source>
</evidence>
<dbReference type="NCBIfam" id="TIGR00360">
    <property type="entry name" value="ComEC_N-term"/>
    <property type="match status" value="1"/>
</dbReference>
<keyword evidence="9" id="KW-1185">Reference proteome</keyword>
<feature type="transmembrane region" description="Helical" evidence="6">
    <location>
        <begin position="34"/>
        <end position="54"/>
    </location>
</feature>
<evidence type="ECO:0000313" key="9">
    <source>
        <dbReference type="Proteomes" id="UP000001035"/>
    </source>
</evidence>
<keyword evidence="4 6" id="KW-1133">Transmembrane helix</keyword>
<protein>
    <submittedName>
        <fullName evidence="8">Metallo-beta-lactamase superfamily membrane protein</fullName>
    </submittedName>
</protein>
<keyword evidence="5 6" id="KW-0472">Membrane</keyword>